<sequence>MTDCATGGVTCASASANSLGRKSIQGRGGGERERLESERRRTRRWKGSNLYVGLGRGPWSQNRPPARAVCLPVPTGCR</sequence>
<protein>
    <submittedName>
        <fullName evidence="2">Uncharacterized protein</fullName>
    </submittedName>
</protein>
<evidence type="ECO:0000256" key="1">
    <source>
        <dbReference type="SAM" id="MobiDB-lite"/>
    </source>
</evidence>
<dbReference type="AlphaFoldDB" id="A0A179HTE8"/>
<name>A0A179HTE8_PURLI</name>
<dbReference type="EMBL" id="LSBI01000002">
    <property type="protein sequence ID" value="OAQ92699.1"/>
    <property type="molecule type" value="Genomic_DNA"/>
</dbReference>
<comment type="caution">
    <text evidence="2">The sequence shown here is derived from an EMBL/GenBank/DDBJ whole genome shotgun (WGS) entry which is preliminary data.</text>
</comment>
<feature type="compositionally biased region" description="Basic and acidic residues" evidence="1">
    <location>
        <begin position="29"/>
        <end position="39"/>
    </location>
</feature>
<evidence type="ECO:0000313" key="3">
    <source>
        <dbReference type="Proteomes" id="UP000078340"/>
    </source>
</evidence>
<accession>A0A179HTE8</accession>
<organism evidence="2 3">
    <name type="scientific">Purpureocillium lilacinum</name>
    <name type="common">Paecilomyces lilacinus</name>
    <dbReference type="NCBI Taxonomy" id="33203"/>
    <lineage>
        <taxon>Eukaryota</taxon>
        <taxon>Fungi</taxon>
        <taxon>Dikarya</taxon>
        <taxon>Ascomycota</taxon>
        <taxon>Pezizomycotina</taxon>
        <taxon>Sordariomycetes</taxon>
        <taxon>Hypocreomycetidae</taxon>
        <taxon>Hypocreales</taxon>
        <taxon>Ophiocordycipitaceae</taxon>
        <taxon>Purpureocillium</taxon>
    </lineage>
</organism>
<feature type="region of interest" description="Disordered" evidence="1">
    <location>
        <begin position="19"/>
        <end position="42"/>
    </location>
</feature>
<evidence type="ECO:0000313" key="2">
    <source>
        <dbReference type="EMBL" id="OAQ92699.1"/>
    </source>
</evidence>
<proteinExistence type="predicted"/>
<gene>
    <name evidence="2" type="ORF">VFPFJ_01860</name>
</gene>
<reference evidence="2 3" key="1">
    <citation type="submission" date="2016-02" db="EMBL/GenBank/DDBJ databases">
        <title>Biosynthesis of antibiotic leucinostatins and their inhibition on Phytophthora in bio-control Purpureocillium lilacinum.</title>
        <authorList>
            <person name="Wang G."/>
            <person name="Liu Z."/>
            <person name="Lin R."/>
            <person name="Li E."/>
            <person name="Mao Z."/>
            <person name="Ling J."/>
            <person name="Yin W."/>
            <person name="Xie B."/>
        </authorList>
    </citation>
    <scope>NUCLEOTIDE SEQUENCE [LARGE SCALE GENOMIC DNA]</scope>
    <source>
        <strain evidence="2">PLFJ-1</strain>
    </source>
</reference>
<dbReference type="Proteomes" id="UP000078340">
    <property type="component" value="Unassembled WGS sequence"/>
</dbReference>